<evidence type="ECO:0000256" key="3">
    <source>
        <dbReference type="ARBA" id="ARBA00022737"/>
    </source>
</evidence>
<keyword evidence="2" id="KW-0479">Metal-binding</keyword>
<feature type="region of interest" description="Disordered" evidence="8">
    <location>
        <begin position="1"/>
        <end position="20"/>
    </location>
</feature>
<dbReference type="GO" id="GO:0006351">
    <property type="term" value="P:DNA-templated transcription"/>
    <property type="evidence" value="ECO:0007669"/>
    <property type="project" value="InterPro"/>
</dbReference>
<dbReference type="EMBL" id="JYKN01000753">
    <property type="protein sequence ID" value="KKK23201.1"/>
    <property type="molecule type" value="Genomic_DNA"/>
</dbReference>
<gene>
    <name evidence="10" type="ORF">AOCH_001892</name>
</gene>
<evidence type="ECO:0000256" key="4">
    <source>
        <dbReference type="ARBA" id="ARBA00022771"/>
    </source>
</evidence>
<dbReference type="InterPro" id="IPR013087">
    <property type="entry name" value="Znf_C2H2_type"/>
</dbReference>
<feature type="region of interest" description="Disordered" evidence="8">
    <location>
        <begin position="317"/>
        <end position="339"/>
    </location>
</feature>
<keyword evidence="4 7" id="KW-0863">Zinc-finger</keyword>
<accession>A0A0F8VJG0</accession>
<evidence type="ECO:0000256" key="1">
    <source>
        <dbReference type="ARBA" id="ARBA00004123"/>
    </source>
</evidence>
<dbReference type="GO" id="GO:0000981">
    <property type="term" value="F:DNA-binding transcription factor activity, RNA polymerase II-specific"/>
    <property type="evidence" value="ECO:0007669"/>
    <property type="project" value="InterPro"/>
</dbReference>
<dbReference type="SUPFAM" id="SSF57667">
    <property type="entry name" value="beta-beta-alpha zinc fingers"/>
    <property type="match status" value="1"/>
</dbReference>
<organism evidence="10 11">
    <name type="scientific">Aspergillus ochraceoroseus</name>
    <dbReference type="NCBI Taxonomy" id="138278"/>
    <lineage>
        <taxon>Eukaryota</taxon>
        <taxon>Fungi</taxon>
        <taxon>Dikarya</taxon>
        <taxon>Ascomycota</taxon>
        <taxon>Pezizomycotina</taxon>
        <taxon>Eurotiomycetes</taxon>
        <taxon>Eurotiomycetidae</taxon>
        <taxon>Eurotiales</taxon>
        <taxon>Aspergillaceae</taxon>
        <taxon>Aspergillus</taxon>
        <taxon>Aspergillus subgen. Nidulantes</taxon>
    </lineage>
</organism>
<protein>
    <recommendedName>
        <fullName evidence="9">C2H2-type domain-containing protein</fullName>
    </recommendedName>
</protein>
<dbReference type="GO" id="GO:0000785">
    <property type="term" value="C:chromatin"/>
    <property type="evidence" value="ECO:0007669"/>
    <property type="project" value="TreeGrafter"/>
</dbReference>
<feature type="domain" description="C2H2-type" evidence="9">
    <location>
        <begin position="49"/>
        <end position="76"/>
    </location>
</feature>
<feature type="compositionally biased region" description="Polar residues" evidence="8">
    <location>
        <begin position="216"/>
        <end position="225"/>
    </location>
</feature>
<dbReference type="PROSITE" id="PS50157">
    <property type="entry name" value="ZINC_FINGER_C2H2_2"/>
    <property type="match status" value="2"/>
</dbReference>
<dbReference type="GO" id="GO:0000978">
    <property type="term" value="F:RNA polymerase II cis-regulatory region sequence-specific DNA binding"/>
    <property type="evidence" value="ECO:0007669"/>
    <property type="project" value="InterPro"/>
</dbReference>
<dbReference type="PANTHER" id="PTHR40626">
    <property type="entry name" value="MIP31509P"/>
    <property type="match status" value="1"/>
</dbReference>
<evidence type="ECO:0000256" key="5">
    <source>
        <dbReference type="ARBA" id="ARBA00022833"/>
    </source>
</evidence>
<dbReference type="InterPro" id="IPR007219">
    <property type="entry name" value="XnlR_reg_dom"/>
</dbReference>
<comment type="subcellular location">
    <subcellularLocation>
        <location evidence="1">Nucleus</location>
    </subcellularLocation>
</comment>
<proteinExistence type="predicted"/>
<dbReference type="SMART" id="SM00355">
    <property type="entry name" value="ZnF_C2H2"/>
    <property type="match status" value="2"/>
</dbReference>
<keyword evidence="11" id="KW-1185">Reference proteome</keyword>
<dbReference type="CDD" id="cd12148">
    <property type="entry name" value="fungal_TF_MHR"/>
    <property type="match status" value="1"/>
</dbReference>
<evidence type="ECO:0000256" key="8">
    <source>
        <dbReference type="SAM" id="MobiDB-lite"/>
    </source>
</evidence>
<comment type="caution">
    <text evidence="10">The sequence shown here is derived from an EMBL/GenBank/DDBJ whole genome shotgun (WGS) entry which is preliminary data.</text>
</comment>
<feature type="domain" description="C2H2-type" evidence="9">
    <location>
        <begin position="20"/>
        <end position="49"/>
    </location>
</feature>
<dbReference type="OrthoDB" id="1405595at2759"/>
<dbReference type="InterPro" id="IPR051059">
    <property type="entry name" value="VerF-like"/>
</dbReference>
<evidence type="ECO:0000313" key="11">
    <source>
        <dbReference type="Proteomes" id="UP000034947"/>
    </source>
</evidence>
<evidence type="ECO:0000313" key="10">
    <source>
        <dbReference type="EMBL" id="KKK23201.1"/>
    </source>
</evidence>
<evidence type="ECO:0000256" key="7">
    <source>
        <dbReference type="PROSITE-ProRule" id="PRU00042"/>
    </source>
</evidence>
<dbReference type="Proteomes" id="UP000034947">
    <property type="component" value="Unassembled WGS sequence"/>
</dbReference>
<evidence type="ECO:0000256" key="2">
    <source>
        <dbReference type="ARBA" id="ARBA00022723"/>
    </source>
</evidence>
<feature type="region of interest" description="Disordered" evidence="8">
    <location>
        <begin position="214"/>
        <end position="246"/>
    </location>
</feature>
<dbReference type="AlphaFoldDB" id="A0A0F8VJG0"/>
<keyword evidence="6" id="KW-0539">Nucleus</keyword>
<name>A0A0F8VJG0_9EURO</name>
<dbReference type="InterPro" id="IPR036236">
    <property type="entry name" value="Znf_C2H2_sf"/>
</dbReference>
<sequence>MAAEKRSRKNSNPTFRPRRHHCTVPGCGKAFTRLSHLQRHSLNHSETQWVCSRCNAPFKRLDLLERHKARHSVKDRLAGGTGLGILQTRRKTFHGATPVPDALISPESPGTVEDTLPVSRKGAYQTSTNHLLQQHQAAVNKNAAPDVGRPGLPVELGASSNSSEIAVPMLDVSEMAAVMSPSANFAEFGNMYYDTTFDSVHFDVMGINRLSPELSPVNSAGSQSVDGVDSYENDTQETQPSLPLRCSPRGLNWAEIQPYRIAPTIEDSDIQLSARGKRSVNFIPQLNASTVLPLSSNEMRRRLEAPIHDVVQETIEGEPTGSSQPQNHPSSEPSELQLSSTKRDEILDLLSEIRPVFPDGSLVGEKAPELSLQNMQEFLDLFLRYFNTSYPMVHVATLEASSAEPIFLLSMIVLGATYKNKVSHQLSVCLYDAIVPYILSGLMSIPLPDLSTLQAFLILECYGMYRAGPYQRENAMLIHTLLFSAIRRVSRYHVRGRVMLPHHLFNPHRRWRTFSLILFFFMWDTQNVSCYSFMPSMSTQTIQVQLPCSKELWEARTEEEWSKLSQARKEPPNFNDTVKQLVEDGDNLQCEPLDGLSLTLVLHGLMSMCNDMVHFDNRSIYLGDLEKGEVSWTPWRRQMTHALETWKAKYDAYSMASVQTMAATVAAGGDEERTQANYQKESIALLALYHTAHIVINCKIRHLQAAAGAKAIFGHIVNPPDREESMRWVRLWITEHSSAADHAAWHAAQMFREGLLYLKHWDVNGLFHYPWCLVIGTLTCWSFHRFGGEGLEPSACNHPPGRDIPQGQSQALMNHLVSLMASVAPTNVRRTLTKCCTHGLSIEVARYLKSVRWTAAYEAMKLLEGLSGTT</sequence>
<keyword evidence="5" id="KW-0862">Zinc</keyword>
<evidence type="ECO:0000259" key="9">
    <source>
        <dbReference type="PROSITE" id="PS50157"/>
    </source>
</evidence>
<dbReference type="GO" id="GO:0005634">
    <property type="term" value="C:nucleus"/>
    <property type="evidence" value="ECO:0007669"/>
    <property type="project" value="UniProtKB-SubCell"/>
</dbReference>
<keyword evidence="3" id="KW-0677">Repeat</keyword>
<dbReference type="VEuPathDB" id="FungiDB:P175DRAFT_0528351"/>
<evidence type="ECO:0000256" key="6">
    <source>
        <dbReference type="ARBA" id="ARBA00023242"/>
    </source>
</evidence>
<dbReference type="Pfam" id="PF04082">
    <property type="entry name" value="Fungal_trans"/>
    <property type="match status" value="1"/>
</dbReference>
<dbReference type="PANTHER" id="PTHR40626:SF18">
    <property type="entry name" value="NICOTINATE CATABOLISM CLUSTER-SPECIFIC TRANSCRIPTION FACTOR"/>
    <property type="match status" value="1"/>
</dbReference>
<dbReference type="PROSITE" id="PS00028">
    <property type="entry name" value="ZINC_FINGER_C2H2_1"/>
    <property type="match status" value="2"/>
</dbReference>
<feature type="compositionally biased region" description="Low complexity" evidence="8">
    <location>
        <begin position="329"/>
        <end position="339"/>
    </location>
</feature>
<reference evidence="10 11" key="1">
    <citation type="submission" date="2015-02" db="EMBL/GenBank/DDBJ databases">
        <title>Draft Genome Sequences of Two Closely-Related Aflatoxigenic Aspergillus Species Obtained from the Cote d'Ivoire.</title>
        <authorList>
            <person name="Moore G.G."/>
            <person name="Beltz S.B."/>
            <person name="Mack B.M."/>
        </authorList>
    </citation>
    <scope>NUCLEOTIDE SEQUENCE [LARGE SCALE GENOMIC DNA]</scope>
    <source>
        <strain evidence="10 11">SRRC1432</strain>
    </source>
</reference>
<dbReference type="Gene3D" id="3.30.160.60">
    <property type="entry name" value="Classic Zinc Finger"/>
    <property type="match status" value="1"/>
</dbReference>
<dbReference type="GO" id="GO:0008270">
    <property type="term" value="F:zinc ion binding"/>
    <property type="evidence" value="ECO:0007669"/>
    <property type="project" value="UniProtKB-KW"/>
</dbReference>